<name>X1EFK3_9ZZZZ</name>
<dbReference type="PROSITE" id="PS50164">
    <property type="entry name" value="GIY_YIG"/>
    <property type="match status" value="1"/>
</dbReference>
<sequence length="93" mass="10660">MPAWLYILRLKSGALYIGATTDLDQRYKDHRSGKGSQTTQLDPSVDLLYSEEFETFVEARRREAQIKRWSRSKKEALVSGDLAKLKGLAKSRK</sequence>
<dbReference type="InterPro" id="IPR000305">
    <property type="entry name" value="GIY-YIG_endonuc"/>
</dbReference>
<evidence type="ECO:0000259" key="1">
    <source>
        <dbReference type="PROSITE" id="PS50164"/>
    </source>
</evidence>
<comment type="caution">
    <text evidence="2">The sequence shown here is derived from an EMBL/GenBank/DDBJ whole genome shotgun (WGS) entry which is preliminary data.</text>
</comment>
<feature type="domain" description="GIY-YIG" evidence="1">
    <location>
        <begin position="1"/>
        <end position="76"/>
    </location>
</feature>
<reference evidence="2" key="1">
    <citation type="journal article" date="2014" name="Front. Microbiol.">
        <title>High frequency of phylogenetically diverse reductive dehalogenase-homologous genes in deep subseafloor sedimentary metagenomes.</title>
        <authorList>
            <person name="Kawai M."/>
            <person name="Futagami T."/>
            <person name="Toyoda A."/>
            <person name="Takaki Y."/>
            <person name="Nishi S."/>
            <person name="Hori S."/>
            <person name="Arai W."/>
            <person name="Tsubouchi T."/>
            <person name="Morono Y."/>
            <person name="Uchiyama I."/>
            <person name="Ito T."/>
            <person name="Fujiyama A."/>
            <person name="Inagaki F."/>
            <person name="Takami H."/>
        </authorList>
    </citation>
    <scope>NUCLEOTIDE SEQUENCE</scope>
    <source>
        <strain evidence="2">Expedition CK06-06</strain>
    </source>
</reference>
<protein>
    <recommendedName>
        <fullName evidence="1">GIY-YIG domain-containing protein</fullName>
    </recommendedName>
</protein>
<proteinExistence type="predicted"/>
<organism evidence="2">
    <name type="scientific">marine sediment metagenome</name>
    <dbReference type="NCBI Taxonomy" id="412755"/>
    <lineage>
        <taxon>unclassified sequences</taxon>
        <taxon>metagenomes</taxon>
        <taxon>ecological metagenomes</taxon>
    </lineage>
</organism>
<dbReference type="Pfam" id="PF01541">
    <property type="entry name" value="GIY-YIG"/>
    <property type="match status" value="1"/>
</dbReference>
<dbReference type="SMART" id="SM00465">
    <property type="entry name" value="GIYc"/>
    <property type="match status" value="1"/>
</dbReference>
<dbReference type="SUPFAM" id="SSF82771">
    <property type="entry name" value="GIY-YIG endonuclease"/>
    <property type="match status" value="1"/>
</dbReference>
<dbReference type="EMBL" id="BARU01011631">
    <property type="protein sequence ID" value="GAH32056.1"/>
    <property type="molecule type" value="Genomic_DNA"/>
</dbReference>
<dbReference type="PANTHER" id="PTHR34477:SF1">
    <property type="entry name" value="UPF0213 PROTEIN YHBQ"/>
    <property type="match status" value="1"/>
</dbReference>
<gene>
    <name evidence="2" type="ORF">S03H2_21770</name>
</gene>
<dbReference type="InterPro" id="IPR050190">
    <property type="entry name" value="UPF0213_domain"/>
</dbReference>
<dbReference type="AlphaFoldDB" id="X1EFK3"/>
<dbReference type="PANTHER" id="PTHR34477">
    <property type="entry name" value="UPF0213 PROTEIN YHBQ"/>
    <property type="match status" value="1"/>
</dbReference>
<accession>X1EFK3</accession>
<dbReference type="InterPro" id="IPR035901">
    <property type="entry name" value="GIY-YIG_endonuc_sf"/>
</dbReference>
<evidence type="ECO:0000313" key="2">
    <source>
        <dbReference type="EMBL" id="GAH32056.1"/>
    </source>
</evidence>
<dbReference type="Gene3D" id="3.40.1440.10">
    <property type="entry name" value="GIY-YIG endonuclease"/>
    <property type="match status" value="1"/>
</dbReference>
<dbReference type="CDD" id="cd10456">
    <property type="entry name" value="GIY-YIG_UPF0213"/>
    <property type="match status" value="1"/>
</dbReference>